<dbReference type="Pfam" id="PF02541">
    <property type="entry name" value="Ppx-GppA"/>
    <property type="match status" value="1"/>
</dbReference>
<feature type="domain" description="RTG2 C-terminal" evidence="2">
    <location>
        <begin position="339"/>
        <end position="548"/>
    </location>
</feature>
<dbReference type="Gene3D" id="3.30.420.40">
    <property type="match status" value="1"/>
</dbReference>
<organism evidence="3 4">
    <name type="scientific">Ascosphaera apis ARSEF 7405</name>
    <dbReference type="NCBI Taxonomy" id="392613"/>
    <lineage>
        <taxon>Eukaryota</taxon>
        <taxon>Fungi</taxon>
        <taxon>Dikarya</taxon>
        <taxon>Ascomycota</taxon>
        <taxon>Pezizomycotina</taxon>
        <taxon>Eurotiomycetes</taxon>
        <taxon>Eurotiomycetidae</taxon>
        <taxon>Onygenales</taxon>
        <taxon>Ascosphaeraceae</taxon>
        <taxon>Ascosphaera</taxon>
    </lineage>
</organism>
<dbReference type="PANTHER" id="PTHR30005:SF0">
    <property type="entry name" value="RETROGRADE REGULATION PROTEIN 2"/>
    <property type="match status" value="1"/>
</dbReference>
<dbReference type="InterPro" id="IPR043129">
    <property type="entry name" value="ATPase_NBD"/>
</dbReference>
<dbReference type="AlphaFoldDB" id="A0A167Y0D7"/>
<dbReference type="Proteomes" id="UP000242877">
    <property type="component" value="Unassembled WGS sequence"/>
</dbReference>
<comment type="caution">
    <text evidence="3">The sequence shown here is derived from an EMBL/GenBank/DDBJ whole genome shotgun (WGS) entry which is preliminary data.</text>
</comment>
<dbReference type="EMBL" id="AZGZ01000016">
    <property type="protein sequence ID" value="KZZ90704.1"/>
    <property type="molecule type" value="Genomic_DNA"/>
</dbReference>
<dbReference type="VEuPathDB" id="FungiDB:AAP_03799"/>
<name>A0A167Y0D7_9EURO</name>
<dbReference type="SUPFAM" id="SSF53067">
    <property type="entry name" value="Actin-like ATPase domain"/>
    <property type="match status" value="2"/>
</dbReference>
<dbReference type="InterPro" id="IPR003695">
    <property type="entry name" value="Ppx_GppA_N"/>
</dbReference>
<evidence type="ECO:0000259" key="1">
    <source>
        <dbReference type="Pfam" id="PF02541"/>
    </source>
</evidence>
<gene>
    <name evidence="3" type="ORF">AAP_03799</name>
</gene>
<dbReference type="Gene3D" id="3.30.420.150">
    <property type="entry name" value="Exopolyphosphatase. Domain 2"/>
    <property type="match status" value="1"/>
</dbReference>
<reference evidence="3 4" key="1">
    <citation type="journal article" date="2016" name="Genome Biol. Evol.">
        <title>Divergent and convergent evolution of fungal pathogenicity.</title>
        <authorList>
            <person name="Shang Y."/>
            <person name="Xiao G."/>
            <person name="Zheng P."/>
            <person name="Cen K."/>
            <person name="Zhan S."/>
            <person name="Wang C."/>
        </authorList>
    </citation>
    <scope>NUCLEOTIDE SEQUENCE [LARGE SCALE GENOMIC DNA]</scope>
    <source>
        <strain evidence="3 4">ARSEF 7405</strain>
    </source>
</reference>
<dbReference type="InterPro" id="IPR057512">
    <property type="entry name" value="RTG2_C"/>
</dbReference>
<evidence type="ECO:0000313" key="3">
    <source>
        <dbReference type="EMBL" id="KZZ90704.1"/>
    </source>
</evidence>
<dbReference type="OrthoDB" id="2985014at2759"/>
<evidence type="ECO:0000313" key="4">
    <source>
        <dbReference type="Proteomes" id="UP000242877"/>
    </source>
</evidence>
<dbReference type="Pfam" id="PF23566">
    <property type="entry name" value="RTG2_C"/>
    <property type="match status" value="1"/>
</dbReference>
<keyword evidence="4" id="KW-1185">Reference proteome</keyword>
<feature type="domain" description="Ppx/GppA phosphatase N-terminal" evidence="1">
    <location>
        <begin position="33"/>
        <end position="331"/>
    </location>
</feature>
<dbReference type="PANTHER" id="PTHR30005">
    <property type="entry name" value="EXOPOLYPHOSPHATASE"/>
    <property type="match status" value="1"/>
</dbReference>
<dbReference type="GO" id="GO:0006357">
    <property type="term" value="P:regulation of transcription by RNA polymerase II"/>
    <property type="evidence" value="ECO:0007669"/>
    <property type="project" value="TreeGrafter"/>
</dbReference>
<dbReference type="FunFam" id="3.30.420.40:FF:000191">
    <property type="entry name" value="Retrograde regulation protein 2"/>
    <property type="match status" value="1"/>
</dbReference>
<evidence type="ECO:0000259" key="2">
    <source>
        <dbReference type="Pfam" id="PF23566"/>
    </source>
</evidence>
<dbReference type="InterPro" id="IPR050273">
    <property type="entry name" value="GppA/Ppx_hydrolase"/>
</dbReference>
<dbReference type="Gene3D" id="1.10.3210.10">
    <property type="entry name" value="Hypothetical protein af1432"/>
    <property type="match status" value="1"/>
</dbReference>
<sequence>MDVSSSACLTAVVDIGSNGIRFTITDLSSSCARLLPVVYSDRASVSLYDAQFSSEDPSRRQPLSQEVQKTVIRHFLRFKRVCSNYGIDNENVRVVATEAVRIAPNSNEFCSGIEAATGWLVRCLTPSQEAYYGATGVASCAAETSGIVIDMGGGSCQISWINCIKGEIDMNEDVYISLPYGAAALTRRLEEVSAGGIEAKQALEAEVAAALSGAYTRLRTSASFVPEKVTAYVCGGGLRGWGYFLMSLDQEYPISLIDGLEVSLEKFEKGDMDCEAEAKSRDIFGLSKRRRKHLNAIAFLVRILSRQFHGTVEKVRFCQVGIREGLLFDGLSPAQRAENPLIVATTPYATKSSPGIAQILFSALPQSTNPRWRVPKVFDKSMATAVANLMYLYIGMVKQYRARTALYSTTEGPLAHARGLSHQQRAVLALVLCERWDGDLLPADKVFMRHLERLVGPEATWWSRYLGRIAKLVGTVCPDGVLENKDGIFPEQPIFTISDVAILPDEVVDDVQLVRLQLEVNHRGDAFDEDSDKAIKKIEAMGKYSNYAPVVEKDQKKKREIKLRFGMRVTVLKMQVPEQDLVLQSKIPEN</sequence>
<protein>
    <submittedName>
        <fullName evidence="3">Ppx/GppA phosphatase</fullName>
    </submittedName>
</protein>
<accession>A0A167Y0D7</accession>
<proteinExistence type="predicted"/>